<evidence type="ECO:0000256" key="1">
    <source>
        <dbReference type="ARBA" id="ARBA00008520"/>
    </source>
</evidence>
<dbReference type="Pfam" id="PF13416">
    <property type="entry name" value="SBP_bac_8"/>
    <property type="match status" value="1"/>
</dbReference>
<dbReference type="GO" id="GO:0015768">
    <property type="term" value="P:maltose transport"/>
    <property type="evidence" value="ECO:0007669"/>
    <property type="project" value="TreeGrafter"/>
</dbReference>
<dbReference type="Proteomes" id="UP000306420">
    <property type="component" value="Unassembled WGS sequence"/>
</dbReference>
<feature type="signal peptide" evidence="4">
    <location>
        <begin position="1"/>
        <end position="21"/>
    </location>
</feature>
<dbReference type="PANTHER" id="PTHR30061">
    <property type="entry name" value="MALTOSE-BINDING PERIPLASMIC PROTEIN"/>
    <property type="match status" value="1"/>
</dbReference>
<dbReference type="EMBL" id="VBSP01000018">
    <property type="protein sequence ID" value="TLQ41239.1"/>
    <property type="molecule type" value="Genomic_DNA"/>
</dbReference>
<dbReference type="PANTHER" id="PTHR30061:SF50">
    <property type="entry name" value="MALTOSE_MALTODEXTRIN-BINDING PERIPLASMIC PROTEIN"/>
    <property type="match status" value="1"/>
</dbReference>
<dbReference type="OrthoDB" id="9763054at2"/>
<feature type="chain" id="PRO_5039058463" evidence="4">
    <location>
        <begin position="22"/>
        <end position="426"/>
    </location>
</feature>
<dbReference type="Gene3D" id="3.40.190.10">
    <property type="entry name" value="Periplasmic binding protein-like II"/>
    <property type="match status" value="2"/>
</dbReference>
<dbReference type="GO" id="GO:0055052">
    <property type="term" value="C:ATP-binding cassette (ABC) transporter complex, substrate-binding subunit-containing"/>
    <property type="evidence" value="ECO:0007669"/>
    <property type="project" value="TreeGrafter"/>
</dbReference>
<dbReference type="CDD" id="cd14748">
    <property type="entry name" value="PBP2_UgpB"/>
    <property type="match status" value="1"/>
</dbReference>
<evidence type="ECO:0000256" key="2">
    <source>
        <dbReference type="ARBA" id="ARBA00022448"/>
    </source>
</evidence>
<organism evidence="5 6">
    <name type="scientific">Ruoffia tabacinasalis</name>
    <dbReference type="NCBI Taxonomy" id="87458"/>
    <lineage>
        <taxon>Bacteria</taxon>
        <taxon>Bacillati</taxon>
        <taxon>Bacillota</taxon>
        <taxon>Bacilli</taxon>
        <taxon>Lactobacillales</taxon>
        <taxon>Aerococcaceae</taxon>
        <taxon>Ruoffia</taxon>
    </lineage>
</organism>
<evidence type="ECO:0000313" key="6">
    <source>
        <dbReference type="Proteomes" id="UP000306420"/>
    </source>
</evidence>
<proteinExistence type="inferred from homology"/>
<evidence type="ECO:0000256" key="4">
    <source>
        <dbReference type="SAM" id="SignalP"/>
    </source>
</evidence>
<protein>
    <submittedName>
        <fullName evidence="5">ABC transporter substrate-binding protein</fullName>
    </submittedName>
</protein>
<evidence type="ECO:0000256" key="3">
    <source>
        <dbReference type="ARBA" id="ARBA00022729"/>
    </source>
</evidence>
<dbReference type="AlphaFoldDB" id="A0A5R9DX87"/>
<evidence type="ECO:0000313" key="5">
    <source>
        <dbReference type="EMBL" id="TLQ41239.1"/>
    </source>
</evidence>
<comment type="similarity">
    <text evidence="1">Belongs to the bacterial solute-binding protein 1 family.</text>
</comment>
<reference evidence="5 6" key="1">
    <citation type="submission" date="2019-05" db="EMBL/GenBank/DDBJ databases">
        <title>The metagenome of a microbial culture collection derived from dairy environment covers the genomic content of the human microbiome.</title>
        <authorList>
            <person name="Roder T."/>
            <person name="Wuthrich D."/>
            <person name="Sattari Z."/>
            <person name="Von Ah U."/>
            <person name="Bar C."/>
            <person name="Ronchi F."/>
            <person name="Macpherson A.J."/>
            <person name="Ganal-Vonarburg S.C."/>
            <person name="Bruggmann R."/>
            <person name="Vergeres G."/>
        </authorList>
    </citation>
    <scope>NUCLEOTIDE SEQUENCE [LARGE SCALE GENOMIC DNA]</scope>
    <source>
        <strain evidence="5 6">FAM 24227</strain>
    </source>
</reference>
<comment type="caution">
    <text evidence="5">The sequence shown here is derived from an EMBL/GenBank/DDBJ whole genome shotgun (WGS) entry which is preliminary data.</text>
</comment>
<dbReference type="InterPro" id="IPR006059">
    <property type="entry name" value="SBP"/>
</dbReference>
<keyword evidence="3 4" id="KW-0732">Signal</keyword>
<keyword evidence="2" id="KW-0813">Transport</keyword>
<dbReference type="SUPFAM" id="SSF53850">
    <property type="entry name" value="Periplasmic binding protein-like II"/>
    <property type="match status" value="1"/>
</dbReference>
<dbReference type="GO" id="GO:1901982">
    <property type="term" value="F:maltose binding"/>
    <property type="evidence" value="ECO:0007669"/>
    <property type="project" value="TreeGrafter"/>
</dbReference>
<dbReference type="GO" id="GO:0042956">
    <property type="term" value="P:maltodextrin transmembrane transport"/>
    <property type="evidence" value="ECO:0007669"/>
    <property type="project" value="TreeGrafter"/>
</dbReference>
<dbReference type="RefSeq" id="WP_138404567.1">
    <property type="nucleotide sequence ID" value="NZ_VBSP01000018.1"/>
</dbReference>
<gene>
    <name evidence="5" type="ORF">FEZ33_06360</name>
</gene>
<sequence length="426" mass="45962">MKKFKLSVAALAASVSVSAFAPFTAQAQEEPVEITFWHAMNGPHQDMITELVEGFNGSQDQYVVVEQNQGDYSTLQQSIMASGVSGDLPTMSQLTNSNTPDYRDQGLLTPLDAYLTEENGWTDELKDGIFEGFMTGVTYDDGIYAMPFSKSVRLMFVNQDLLDEVEAEIPTTWAEVQALGEALDEAGLEEEAMGLENSISMEVETMARQNGATWISDDLTEVEIASETATEPVQFIKDLITNGHARQAGEDGFMSGPFSQGASALYIGSSAGLAHVLPGIEENGINMTTAEIPVFNDGENLTLFAGNDLGLFESASEEERAGAAAFLAYLLEGENTAKWAIGTGYLPITQAGLDSDLWQDYLAENPLVEAASAELDYGQSQVPYVGSSEVFSEIELALENIMINDADVQAEMQGIEDLVKGHLGVE</sequence>
<name>A0A5R9DX87_9LACT</name>
<accession>A0A5R9DX87</accession>